<dbReference type="Proteomes" id="UP001196413">
    <property type="component" value="Unassembled WGS sequence"/>
</dbReference>
<name>A0AAD5RAA2_PARTN</name>
<accession>A0AAD5RAA2</accession>
<protein>
    <submittedName>
        <fullName evidence="1">Uncharacterized protein</fullName>
    </submittedName>
</protein>
<keyword evidence="2" id="KW-1185">Reference proteome</keyword>
<evidence type="ECO:0000313" key="2">
    <source>
        <dbReference type="Proteomes" id="UP001196413"/>
    </source>
</evidence>
<reference evidence="1" key="1">
    <citation type="submission" date="2021-06" db="EMBL/GenBank/DDBJ databases">
        <title>Parelaphostrongylus tenuis whole genome reference sequence.</title>
        <authorList>
            <person name="Garwood T.J."/>
            <person name="Larsen P.A."/>
            <person name="Fountain-Jones N.M."/>
            <person name="Garbe J.R."/>
            <person name="Macchietto M.G."/>
            <person name="Kania S.A."/>
            <person name="Gerhold R.W."/>
            <person name="Richards J.E."/>
            <person name="Wolf T.M."/>
        </authorList>
    </citation>
    <scope>NUCLEOTIDE SEQUENCE</scope>
    <source>
        <strain evidence="1">MNPRO001-30</strain>
        <tissue evidence="1">Meninges</tissue>
    </source>
</reference>
<comment type="caution">
    <text evidence="1">The sequence shown here is derived from an EMBL/GenBank/DDBJ whole genome shotgun (WGS) entry which is preliminary data.</text>
</comment>
<dbReference type="AlphaFoldDB" id="A0AAD5RAA2"/>
<organism evidence="1 2">
    <name type="scientific">Parelaphostrongylus tenuis</name>
    <name type="common">Meningeal worm</name>
    <dbReference type="NCBI Taxonomy" id="148309"/>
    <lineage>
        <taxon>Eukaryota</taxon>
        <taxon>Metazoa</taxon>
        <taxon>Ecdysozoa</taxon>
        <taxon>Nematoda</taxon>
        <taxon>Chromadorea</taxon>
        <taxon>Rhabditida</taxon>
        <taxon>Rhabditina</taxon>
        <taxon>Rhabditomorpha</taxon>
        <taxon>Strongyloidea</taxon>
        <taxon>Metastrongylidae</taxon>
        <taxon>Parelaphostrongylus</taxon>
    </lineage>
</organism>
<sequence length="67" mass="7702">MKDTRILTPSQNDKSGILAAQRIEGRALAREEIIRRSCADFARQLIALQYMHPQPSDVNLMYHYGQN</sequence>
<dbReference type="EMBL" id="JAHQIW010007146">
    <property type="protein sequence ID" value="KAJ1372459.1"/>
    <property type="molecule type" value="Genomic_DNA"/>
</dbReference>
<evidence type="ECO:0000313" key="1">
    <source>
        <dbReference type="EMBL" id="KAJ1372459.1"/>
    </source>
</evidence>
<proteinExistence type="predicted"/>
<gene>
    <name evidence="1" type="ORF">KIN20_034628</name>
</gene>